<dbReference type="EMBL" id="FIJK01000115">
    <property type="protein sequence ID" value="CYW83627.1"/>
    <property type="molecule type" value="Genomic_DNA"/>
</dbReference>
<reference evidence="1 2" key="1">
    <citation type="submission" date="2016-02" db="EMBL/GenBank/DDBJ databases">
        <authorList>
            <consortium name="Pathogen Informatics"/>
        </authorList>
    </citation>
    <scope>NUCLEOTIDE SEQUENCE [LARGE SCALE GENOMIC DNA]</scope>
    <source>
        <strain evidence="1 2">SS1013</strain>
    </source>
</reference>
<dbReference type="RefSeq" id="WP_044766598.1">
    <property type="nucleotide sequence ID" value="NZ_CEIH01000024.1"/>
</dbReference>
<proteinExistence type="predicted"/>
<dbReference type="Proteomes" id="UP000069526">
    <property type="component" value="Unassembled WGS sequence"/>
</dbReference>
<accession>A0A0Z8RJ98</accession>
<evidence type="ECO:0000313" key="2">
    <source>
        <dbReference type="Proteomes" id="UP000069526"/>
    </source>
</evidence>
<dbReference type="InterPro" id="IPR006524">
    <property type="entry name" value="ArpU-like"/>
</dbReference>
<dbReference type="AlphaFoldDB" id="A0A0Z8RJ98"/>
<organism evidence="1 2">
    <name type="scientific">Streptococcus suis</name>
    <dbReference type="NCBI Taxonomy" id="1307"/>
    <lineage>
        <taxon>Bacteria</taxon>
        <taxon>Bacillati</taxon>
        <taxon>Bacillota</taxon>
        <taxon>Bacilli</taxon>
        <taxon>Lactobacillales</taxon>
        <taxon>Streptococcaceae</taxon>
        <taxon>Streptococcus</taxon>
    </lineage>
</organism>
<evidence type="ECO:0000313" key="1">
    <source>
        <dbReference type="EMBL" id="CYW83627.1"/>
    </source>
</evidence>
<dbReference type="NCBIfam" id="TIGR01637">
    <property type="entry name" value="phage_arpU"/>
    <property type="match status" value="1"/>
</dbReference>
<sequence length="142" mass="16608">MTFFPEINTEKTKANAKRKLREYPRWRRVANDVDGQKVTASYTFEPRQASGNPSRPVERLAINRIDAEAELEAIEYAVSHLFDPMHRKILHDRYLMAYPKSHFEIREEIGYEKSQYYDMISSALLAFAELYRGSCLVVNLSE</sequence>
<gene>
    <name evidence="1" type="ORF">ERS132539_02374</name>
</gene>
<protein>
    <submittedName>
        <fullName evidence="1">ArpU family phage encoded transcriptional regulator</fullName>
    </submittedName>
</protein>
<name>A0A0Z8RJ98_STRSU</name>